<name>A0A3P6RG99_CYLGO</name>
<dbReference type="AlphaFoldDB" id="A0A3P6RG99"/>
<accession>A0A3P6RG99</accession>
<keyword evidence="2" id="KW-1185">Reference proteome</keyword>
<dbReference type="PANTHER" id="PTHR46671:SF7">
    <property type="entry name" value="CORE-2_I-BRANCHING ENZYME"/>
    <property type="match status" value="1"/>
</dbReference>
<dbReference type="OrthoDB" id="5871408at2759"/>
<organism evidence="1 2">
    <name type="scientific">Cylicostephanus goldi</name>
    <name type="common">Nematode worm</name>
    <dbReference type="NCBI Taxonomy" id="71465"/>
    <lineage>
        <taxon>Eukaryota</taxon>
        <taxon>Metazoa</taxon>
        <taxon>Ecdysozoa</taxon>
        <taxon>Nematoda</taxon>
        <taxon>Chromadorea</taxon>
        <taxon>Rhabditida</taxon>
        <taxon>Rhabditina</taxon>
        <taxon>Rhabditomorpha</taxon>
        <taxon>Strongyloidea</taxon>
        <taxon>Strongylidae</taxon>
        <taxon>Cylicostephanus</taxon>
    </lineage>
</organism>
<evidence type="ECO:0000313" key="2">
    <source>
        <dbReference type="Proteomes" id="UP000271889"/>
    </source>
</evidence>
<evidence type="ECO:0000313" key="1">
    <source>
        <dbReference type="EMBL" id="VDK52795.1"/>
    </source>
</evidence>
<protein>
    <submittedName>
        <fullName evidence="1">Uncharacterized protein</fullName>
    </submittedName>
</protein>
<dbReference type="Proteomes" id="UP000271889">
    <property type="component" value="Unassembled WGS sequence"/>
</dbReference>
<reference evidence="1 2" key="1">
    <citation type="submission" date="2018-11" db="EMBL/GenBank/DDBJ databases">
        <authorList>
            <consortium name="Pathogen Informatics"/>
        </authorList>
    </citation>
    <scope>NUCLEOTIDE SEQUENCE [LARGE SCALE GENOMIC DNA]</scope>
</reference>
<sequence>MLQFFVKHITTRLDEVPAFPHKPETEHVSCGRILSGDKVYVKDIARKRPALQKRWLNMSCNEIKGRILPPKHLKRIDFGVAYARIVFEV</sequence>
<dbReference type="EMBL" id="UYRV01005594">
    <property type="protein sequence ID" value="VDK52795.1"/>
    <property type="molecule type" value="Genomic_DNA"/>
</dbReference>
<proteinExistence type="predicted"/>
<gene>
    <name evidence="1" type="ORF">CGOC_LOCUS2485</name>
</gene>
<dbReference type="PANTHER" id="PTHR46671">
    <property type="entry name" value="PROTEIN CBG11221"/>
    <property type="match status" value="1"/>
</dbReference>